<dbReference type="InterPro" id="IPR049492">
    <property type="entry name" value="BD-FAE-like_dom"/>
</dbReference>
<feature type="domain" description="BD-FAE-like" evidence="3">
    <location>
        <begin position="57"/>
        <end position="298"/>
    </location>
</feature>
<dbReference type="Pfam" id="PF20434">
    <property type="entry name" value="BD-FAE"/>
    <property type="match status" value="1"/>
</dbReference>
<dbReference type="Gene3D" id="3.40.50.1820">
    <property type="entry name" value="alpha/beta hydrolase"/>
    <property type="match status" value="1"/>
</dbReference>
<proteinExistence type="predicted"/>
<dbReference type="GO" id="GO:0016787">
    <property type="term" value="F:hydrolase activity"/>
    <property type="evidence" value="ECO:0007669"/>
    <property type="project" value="UniProtKB-KW"/>
</dbReference>
<gene>
    <name evidence="4" type="ORF">CBP51_09170</name>
</gene>
<feature type="chain" id="PRO_5012017769" evidence="2">
    <location>
        <begin position="31"/>
        <end position="354"/>
    </location>
</feature>
<evidence type="ECO:0000256" key="1">
    <source>
        <dbReference type="ARBA" id="ARBA00022801"/>
    </source>
</evidence>
<evidence type="ECO:0000313" key="4">
    <source>
        <dbReference type="EMBL" id="OZY87138.1"/>
    </source>
</evidence>
<keyword evidence="5" id="KW-1185">Reference proteome</keyword>
<dbReference type="Proteomes" id="UP000216101">
    <property type="component" value="Unassembled WGS sequence"/>
</dbReference>
<reference evidence="5" key="1">
    <citation type="submission" date="2017-05" db="EMBL/GenBank/DDBJ databases">
        <authorList>
            <person name="Barney B.M."/>
        </authorList>
    </citation>
    <scope>NUCLEOTIDE SEQUENCE [LARGE SCALE GENOMIC DNA]</scope>
    <source>
        <strain evidence="5">PSBB022</strain>
    </source>
</reference>
<protein>
    <submittedName>
        <fullName evidence="4">Lipase</fullName>
    </submittedName>
</protein>
<sequence>MNSLLSNNKSAVFRYCVVVIALLLPLVSQAAELKTKHAFETHKNITWAEPDNMPLTLDIYVPKTGKKNYPVLVIYHGGGWLINNNSIMNTMSEYIAGNSEYVVVNTNYRLLGDNNNSVHINQIVEDAMGSLLWVKEHIANYKGDPARVAITGDSAGGQLSAMVLLNSRKLESDGFAGKTLGFKPTYLPKGKTAEKIAKRDGLRVQAAVISYAAFDLYKAAQNGFETSSNIFWKLGNATPRGLFGDGISVDKNPEFYKAVSPMYNIPTRAQYQLPPQFVHVGSTDATTPPASSQQYVDALKAAGQPVEFKIYEGRNHAFLDNGCNEFLKVCFDRDAPEPLNDIIHFLDAIFWPAR</sequence>
<evidence type="ECO:0000313" key="5">
    <source>
        <dbReference type="Proteomes" id="UP000216101"/>
    </source>
</evidence>
<dbReference type="RefSeq" id="WP_094984619.1">
    <property type="nucleotide sequence ID" value="NZ_NHNI01000001.1"/>
</dbReference>
<comment type="caution">
    <text evidence="4">The sequence shown here is derived from an EMBL/GenBank/DDBJ whole genome shotgun (WGS) entry which is preliminary data.</text>
</comment>
<dbReference type="SUPFAM" id="SSF53474">
    <property type="entry name" value="alpha/beta-Hydrolases"/>
    <property type="match status" value="1"/>
</dbReference>
<name>A0A266QB82_9GAMM</name>
<dbReference type="PANTHER" id="PTHR48081">
    <property type="entry name" value="AB HYDROLASE SUPERFAMILY PROTEIN C4A8.06C"/>
    <property type="match status" value="1"/>
</dbReference>
<dbReference type="AlphaFoldDB" id="A0A266QB82"/>
<dbReference type="InterPro" id="IPR050300">
    <property type="entry name" value="GDXG_lipolytic_enzyme"/>
</dbReference>
<dbReference type="EMBL" id="NHNI01000001">
    <property type="protein sequence ID" value="OZY87138.1"/>
    <property type="molecule type" value="Genomic_DNA"/>
</dbReference>
<organism evidence="4 5">
    <name type="scientific">Cellvibrio mixtus</name>
    <dbReference type="NCBI Taxonomy" id="39650"/>
    <lineage>
        <taxon>Bacteria</taxon>
        <taxon>Pseudomonadati</taxon>
        <taxon>Pseudomonadota</taxon>
        <taxon>Gammaproteobacteria</taxon>
        <taxon>Cellvibrionales</taxon>
        <taxon>Cellvibrionaceae</taxon>
        <taxon>Cellvibrio</taxon>
    </lineage>
</organism>
<accession>A0A266QB82</accession>
<evidence type="ECO:0000259" key="3">
    <source>
        <dbReference type="Pfam" id="PF20434"/>
    </source>
</evidence>
<keyword evidence="1" id="KW-0378">Hydrolase</keyword>
<evidence type="ECO:0000256" key="2">
    <source>
        <dbReference type="SAM" id="SignalP"/>
    </source>
</evidence>
<dbReference type="InterPro" id="IPR029058">
    <property type="entry name" value="AB_hydrolase_fold"/>
</dbReference>
<feature type="signal peptide" evidence="2">
    <location>
        <begin position="1"/>
        <end position="30"/>
    </location>
</feature>
<keyword evidence="2" id="KW-0732">Signal</keyword>